<evidence type="ECO:0000313" key="3">
    <source>
        <dbReference type="Proteomes" id="UP001597414"/>
    </source>
</evidence>
<evidence type="ECO:0008006" key="4">
    <source>
        <dbReference type="Google" id="ProtNLM"/>
    </source>
</evidence>
<evidence type="ECO:0000313" key="2">
    <source>
        <dbReference type="EMBL" id="MFD2201352.1"/>
    </source>
</evidence>
<sequence length="153" mass="17353">MSEQVHPIKSELLQKAQGMLKEQIQDVQLQLSQLQESSETEEKSSAGDKFETHQEMLNQTRDMLQKSLAKDKILLSQLNAVPIKAMDKVEEGAMVELSIGKIWISVPIGKVKLNGTDYQLVSRDSPLINIIWHLKAGDSYEFRGKKEKILTVY</sequence>
<feature type="region of interest" description="Disordered" evidence="1">
    <location>
        <begin position="32"/>
        <end position="53"/>
    </location>
</feature>
<reference evidence="3" key="1">
    <citation type="journal article" date="2019" name="Int. J. Syst. Evol. Microbiol.">
        <title>The Global Catalogue of Microorganisms (GCM) 10K type strain sequencing project: providing services to taxonomists for standard genome sequencing and annotation.</title>
        <authorList>
            <consortium name="The Broad Institute Genomics Platform"/>
            <consortium name="The Broad Institute Genome Sequencing Center for Infectious Disease"/>
            <person name="Wu L."/>
            <person name="Ma J."/>
        </authorList>
    </citation>
    <scope>NUCLEOTIDE SEQUENCE [LARGE SCALE GENOMIC DNA]</scope>
    <source>
        <strain evidence="3">KCTC 19812</strain>
    </source>
</reference>
<protein>
    <recommendedName>
        <fullName evidence="4">3-oxoacyl-ACP synthase</fullName>
    </recommendedName>
</protein>
<evidence type="ECO:0000256" key="1">
    <source>
        <dbReference type="SAM" id="MobiDB-lite"/>
    </source>
</evidence>
<name>A0ABW5B5E8_9BACT</name>
<dbReference type="EMBL" id="JBHUIV010000010">
    <property type="protein sequence ID" value="MFD2201352.1"/>
    <property type="molecule type" value="Genomic_DNA"/>
</dbReference>
<feature type="compositionally biased region" description="Basic and acidic residues" evidence="1">
    <location>
        <begin position="40"/>
        <end position="53"/>
    </location>
</feature>
<gene>
    <name evidence="2" type="ORF">ACFSKV_07225</name>
</gene>
<comment type="caution">
    <text evidence="2">The sequence shown here is derived from an EMBL/GenBank/DDBJ whole genome shotgun (WGS) entry which is preliminary data.</text>
</comment>
<accession>A0ABW5B5E8</accession>
<organism evidence="2 3">
    <name type="scientific">Shivajiella indica</name>
    <dbReference type="NCBI Taxonomy" id="872115"/>
    <lineage>
        <taxon>Bacteria</taxon>
        <taxon>Pseudomonadati</taxon>
        <taxon>Bacteroidota</taxon>
        <taxon>Cytophagia</taxon>
        <taxon>Cytophagales</taxon>
        <taxon>Cyclobacteriaceae</taxon>
        <taxon>Shivajiella</taxon>
    </lineage>
</organism>
<proteinExistence type="predicted"/>
<dbReference type="Proteomes" id="UP001597414">
    <property type="component" value="Unassembled WGS sequence"/>
</dbReference>
<keyword evidence="3" id="KW-1185">Reference proteome</keyword>
<dbReference type="RefSeq" id="WP_380801272.1">
    <property type="nucleotide sequence ID" value="NZ_JBHUIV010000010.1"/>
</dbReference>